<dbReference type="Proteomes" id="UP000178943">
    <property type="component" value="Unassembled WGS sequence"/>
</dbReference>
<dbReference type="Pfam" id="PF00990">
    <property type="entry name" value="GGDEF"/>
    <property type="match status" value="1"/>
</dbReference>
<dbReference type="SMART" id="SM00267">
    <property type="entry name" value="GGDEF"/>
    <property type="match status" value="1"/>
</dbReference>
<accession>A0A1F5VUS3</accession>
<dbReference type="InterPro" id="IPR029787">
    <property type="entry name" value="Nucleotide_cyclase"/>
</dbReference>
<protein>
    <recommendedName>
        <fullName evidence="6">Diguanylate cyclase response regulator</fullName>
    </recommendedName>
</protein>
<feature type="domain" description="Response regulatory" evidence="2">
    <location>
        <begin position="50"/>
        <end position="167"/>
    </location>
</feature>
<dbReference type="EMBL" id="MFGW01000070">
    <property type="protein sequence ID" value="OGF67078.1"/>
    <property type="molecule type" value="Genomic_DNA"/>
</dbReference>
<organism evidence="4 5">
    <name type="scientific">Candidatus Fischerbacteria bacterium RBG_13_37_8</name>
    <dbReference type="NCBI Taxonomy" id="1817863"/>
    <lineage>
        <taxon>Bacteria</taxon>
        <taxon>Candidatus Fischeribacteriota</taxon>
    </lineage>
</organism>
<feature type="domain" description="Response regulatory" evidence="2">
    <location>
        <begin position="177"/>
        <end position="293"/>
    </location>
</feature>
<feature type="domain" description="GGDEF" evidence="3">
    <location>
        <begin position="333"/>
        <end position="465"/>
    </location>
</feature>
<dbReference type="PROSITE" id="PS50887">
    <property type="entry name" value="GGDEF"/>
    <property type="match status" value="1"/>
</dbReference>
<evidence type="ECO:0000259" key="3">
    <source>
        <dbReference type="PROSITE" id="PS50887"/>
    </source>
</evidence>
<dbReference type="PROSITE" id="PS50110">
    <property type="entry name" value="RESPONSE_REGULATORY"/>
    <property type="match status" value="2"/>
</dbReference>
<keyword evidence="1" id="KW-0597">Phosphoprotein</keyword>
<dbReference type="NCBIfam" id="TIGR00254">
    <property type="entry name" value="GGDEF"/>
    <property type="match status" value="1"/>
</dbReference>
<sequence length="465" mass="53195">MKKHYKKPCQRITEIMTEDYIKNNNHSNQQLDSIPLKNNITAYRDMEEKKLFLVENDAKSAKYLILQLCHFGFDIKNFPDFKGFKEAILKTEPAGIIIDIDYFSFSYEYLEPISQVSKNGEKKIPIIYISKRNDFDARIETVRAGADAYFVKPLDVSSLIGKLELLSAHAEQPEPFKILIIDDEIYKAQQYAQILYQAGMHTNIVNNPKQIMKPLVEFKPDLILLGFYMPEVTGAELARIIRQEEAFVSIPIVFLSTETDFKKQLVAMGQGADDFLTIPIKAEHLISSITNRIQRSRSLRAFMIKDSLTGLLNHTALKEQLEIEFKRANREQSMLSFAMIDIDRFKLINDNYGHLAGDNIVKSLSRLLKRRLRKTDIIGRYGGDEFAIILPNTKAAVAVKIIDEIREGFSQITHQYQNEEFSVTFSCGIASLSNYFDAIELNDAADKALYEAKQKGRNQTVMASE</sequence>
<comment type="caution">
    <text evidence="1">Lacks conserved residue(s) required for the propagation of feature annotation.</text>
</comment>
<dbReference type="FunFam" id="3.30.70.270:FF:000001">
    <property type="entry name" value="Diguanylate cyclase domain protein"/>
    <property type="match status" value="1"/>
</dbReference>
<dbReference type="PANTHER" id="PTHR45138:SF9">
    <property type="entry name" value="DIGUANYLATE CYCLASE DGCM-RELATED"/>
    <property type="match status" value="1"/>
</dbReference>
<dbReference type="GO" id="GO:0005886">
    <property type="term" value="C:plasma membrane"/>
    <property type="evidence" value="ECO:0007669"/>
    <property type="project" value="TreeGrafter"/>
</dbReference>
<dbReference type="SUPFAM" id="SSF55073">
    <property type="entry name" value="Nucleotide cyclase"/>
    <property type="match status" value="1"/>
</dbReference>
<dbReference type="STRING" id="1817863.A2Y62_09005"/>
<evidence type="ECO:0000259" key="2">
    <source>
        <dbReference type="PROSITE" id="PS50110"/>
    </source>
</evidence>
<dbReference type="GO" id="GO:0052621">
    <property type="term" value="F:diguanylate cyclase activity"/>
    <property type="evidence" value="ECO:0007669"/>
    <property type="project" value="TreeGrafter"/>
</dbReference>
<dbReference type="InterPro" id="IPR000160">
    <property type="entry name" value="GGDEF_dom"/>
</dbReference>
<dbReference type="InterPro" id="IPR050469">
    <property type="entry name" value="Diguanylate_Cyclase"/>
</dbReference>
<gene>
    <name evidence="4" type="ORF">A2Y62_09005</name>
</gene>
<dbReference type="Gene3D" id="3.40.50.2300">
    <property type="match status" value="2"/>
</dbReference>
<dbReference type="PANTHER" id="PTHR45138">
    <property type="entry name" value="REGULATORY COMPONENTS OF SENSORY TRANSDUCTION SYSTEM"/>
    <property type="match status" value="1"/>
</dbReference>
<feature type="modified residue" description="4-aspartylphosphate" evidence="1">
    <location>
        <position position="99"/>
    </location>
</feature>
<dbReference type="Pfam" id="PF00072">
    <property type="entry name" value="Response_reg"/>
    <property type="match status" value="1"/>
</dbReference>
<dbReference type="InterPro" id="IPR043128">
    <property type="entry name" value="Rev_trsase/Diguanyl_cyclase"/>
</dbReference>
<name>A0A1F5VUS3_9BACT</name>
<comment type="caution">
    <text evidence="4">The sequence shown here is derived from an EMBL/GenBank/DDBJ whole genome shotgun (WGS) entry which is preliminary data.</text>
</comment>
<proteinExistence type="predicted"/>
<dbReference type="GO" id="GO:1902201">
    <property type="term" value="P:negative regulation of bacterial-type flagellum-dependent cell motility"/>
    <property type="evidence" value="ECO:0007669"/>
    <property type="project" value="TreeGrafter"/>
</dbReference>
<dbReference type="AlphaFoldDB" id="A0A1F5VUS3"/>
<dbReference type="SUPFAM" id="SSF52172">
    <property type="entry name" value="CheY-like"/>
    <property type="match status" value="2"/>
</dbReference>
<evidence type="ECO:0008006" key="6">
    <source>
        <dbReference type="Google" id="ProtNLM"/>
    </source>
</evidence>
<dbReference type="GO" id="GO:0043709">
    <property type="term" value="P:cell adhesion involved in single-species biofilm formation"/>
    <property type="evidence" value="ECO:0007669"/>
    <property type="project" value="TreeGrafter"/>
</dbReference>
<dbReference type="Gene3D" id="3.30.70.270">
    <property type="match status" value="1"/>
</dbReference>
<dbReference type="CDD" id="cd01949">
    <property type="entry name" value="GGDEF"/>
    <property type="match status" value="1"/>
</dbReference>
<evidence type="ECO:0000313" key="5">
    <source>
        <dbReference type="Proteomes" id="UP000178943"/>
    </source>
</evidence>
<evidence type="ECO:0000313" key="4">
    <source>
        <dbReference type="EMBL" id="OGF67078.1"/>
    </source>
</evidence>
<evidence type="ECO:0000256" key="1">
    <source>
        <dbReference type="PROSITE-ProRule" id="PRU00169"/>
    </source>
</evidence>
<dbReference type="InterPro" id="IPR001789">
    <property type="entry name" value="Sig_transdc_resp-reg_receiver"/>
</dbReference>
<dbReference type="InterPro" id="IPR011006">
    <property type="entry name" value="CheY-like_superfamily"/>
</dbReference>
<dbReference type="GO" id="GO:0000160">
    <property type="term" value="P:phosphorelay signal transduction system"/>
    <property type="evidence" value="ECO:0007669"/>
    <property type="project" value="InterPro"/>
</dbReference>
<dbReference type="SMART" id="SM00448">
    <property type="entry name" value="REC"/>
    <property type="match status" value="2"/>
</dbReference>
<reference evidence="4 5" key="1">
    <citation type="journal article" date="2016" name="Nat. Commun.">
        <title>Thousands of microbial genomes shed light on interconnected biogeochemical processes in an aquifer system.</title>
        <authorList>
            <person name="Anantharaman K."/>
            <person name="Brown C.T."/>
            <person name="Hug L.A."/>
            <person name="Sharon I."/>
            <person name="Castelle C.J."/>
            <person name="Probst A.J."/>
            <person name="Thomas B.C."/>
            <person name="Singh A."/>
            <person name="Wilkins M.J."/>
            <person name="Karaoz U."/>
            <person name="Brodie E.L."/>
            <person name="Williams K.H."/>
            <person name="Hubbard S.S."/>
            <person name="Banfield J.F."/>
        </authorList>
    </citation>
    <scope>NUCLEOTIDE SEQUENCE [LARGE SCALE GENOMIC DNA]</scope>
</reference>